<dbReference type="GO" id="GO:0050660">
    <property type="term" value="F:flavin adenine dinucleotide binding"/>
    <property type="evidence" value="ECO:0007669"/>
    <property type="project" value="UniProtKB-UniRule"/>
</dbReference>
<protein>
    <recommendedName>
        <fullName evidence="4 11">tRNA uridine 5-carboxymethylaminomethyl modification enzyme MnmG</fullName>
    </recommendedName>
    <alternativeName>
        <fullName evidence="10 11">Glucose-inhibited division protein A</fullName>
    </alternativeName>
</protein>
<dbReference type="GO" id="GO:0005829">
    <property type="term" value="C:cytosol"/>
    <property type="evidence" value="ECO:0007669"/>
    <property type="project" value="TreeGrafter"/>
</dbReference>
<gene>
    <name evidence="11 13" type="primary">mnmG</name>
    <name evidence="11" type="synonym">gidA</name>
    <name evidence="13" type="ORF">BUCINSTRO3249_0001</name>
</gene>
<dbReference type="InterPro" id="IPR047001">
    <property type="entry name" value="MnmG_C_subdom"/>
</dbReference>
<evidence type="ECO:0000256" key="1">
    <source>
        <dbReference type="ARBA" id="ARBA00001974"/>
    </source>
</evidence>
<dbReference type="GO" id="GO:0030488">
    <property type="term" value="P:tRNA methylation"/>
    <property type="evidence" value="ECO:0007669"/>
    <property type="project" value="TreeGrafter"/>
</dbReference>
<dbReference type="Pfam" id="PF01134">
    <property type="entry name" value="GIDA"/>
    <property type="match status" value="1"/>
</dbReference>
<dbReference type="EMBL" id="LR025085">
    <property type="protein sequence ID" value="VAX76185.1"/>
    <property type="molecule type" value="Genomic_DNA"/>
</dbReference>
<comment type="similarity">
    <text evidence="3 11">Belongs to the MnmG family.</text>
</comment>
<dbReference type="Pfam" id="PF13932">
    <property type="entry name" value="SAM_GIDA_C"/>
    <property type="match status" value="1"/>
</dbReference>
<evidence type="ECO:0000256" key="4">
    <source>
        <dbReference type="ARBA" id="ARBA00020461"/>
    </source>
</evidence>
<feature type="binding site" evidence="11">
    <location>
        <begin position="273"/>
        <end position="287"/>
    </location>
    <ligand>
        <name>NAD(+)</name>
        <dbReference type="ChEBI" id="CHEBI:57540"/>
    </ligand>
</feature>
<dbReference type="NCBIfam" id="TIGR00136">
    <property type="entry name" value="mnmG_gidA"/>
    <property type="match status" value="1"/>
</dbReference>
<dbReference type="HAMAP" id="MF_00129">
    <property type="entry name" value="MnmG_GidA"/>
    <property type="match status" value="1"/>
</dbReference>
<feature type="binding site" evidence="11">
    <location>
        <position position="180"/>
    </location>
    <ligand>
        <name>FAD</name>
        <dbReference type="ChEBI" id="CHEBI:57692"/>
    </ligand>
</feature>
<dbReference type="InterPro" id="IPR026904">
    <property type="entry name" value="MnmG_C"/>
</dbReference>
<keyword evidence="11" id="KW-0963">Cytoplasm</keyword>
<evidence type="ECO:0000256" key="10">
    <source>
        <dbReference type="ARBA" id="ARBA00031800"/>
    </source>
</evidence>
<evidence type="ECO:0000256" key="9">
    <source>
        <dbReference type="ARBA" id="ARBA00025948"/>
    </source>
</evidence>
<dbReference type="FunFam" id="3.50.50.60:FF:000002">
    <property type="entry name" value="tRNA uridine 5-carboxymethylaminomethyl modification enzyme MnmG"/>
    <property type="match status" value="1"/>
</dbReference>
<evidence type="ECO:0000313" key="14">
    <source>
        <dbReference type="Proteomes" id="UP000271849"/>
    </source>
</evidence>
<evidence type="ECO:0000259" key="12">
    <source>
        <dbReference type="SMART" id="SM01228"/>
    </source>
</evidence>
<dbReference type="RefSeq" id="WP_158348880.1">
    <property type="nucleotide sequence ID" value="NZ_LR025085.1"/>
</dbReference>
<dbReference type="InterPro" id="IPR020595">
    <property type="entry name" value="MnmG-rel_CS"/>
</dbReference>
<dbReference type="Pfam" id="PF21680">
    <property type="entry name" value="GIDA_C_1st"/>
    <property type="match status" value="1"/>
</dbReference>
<dbReference type="InterPro" id="IPR040131">
    <property type="entry name" value="MnmG_N"/>
</dbReference>
<keyword evidence="6 11" id="KW-0819">tRNA processing</keyword>
<dbReference type="InterPro" id="IPR002218">
    <property type="entry name" value="MnmG-rel"/>
</dbReference>
<organism evidence="13 14">
    <name type="scientific">Buchnera aphidicola</name>
    <name type="common">Cinara strobi</name>
    <dbReference type="NCBI Taxonomy" id="1921549"/>
    <lineage>
        <taxon>Bacteria</taxon>
        <taxon>Pseudomonadati</taxon>
        <taxon>Pseudomonadota</taxon>
        <taxon>Gammaproteobacteria</taxon>
        <taxon>Enterobacterales</taxon>
        <taxon>Erwiniaceae</taxon>
        <taxon>Buchnera</taxon>
    </lineage>
</organism>
<proteinExistence type="inferred from homology"/>
<keyword evidence="5 11" id="KW-0285">Flavoprotein</keyword>
<dbReference type="FunFam" id="1.10.150.570:FF:000001">
    <property type="entry name" value="tRNA uridine 5-carboxymethylaminomethyl modification enzyme MnmG"/>
    <property type="match status" value="1"/>
</dbReference>
<evidence type="ECO:0000256" key="5">
    <source>
        <dbReference type="ARBA" id="ARBA00022630"/>
    </source>
</evidence>
<dbReference type="AlphaFoldDB" id="A0A3B1DZU0"/>
<dbReference type="PROSITE" id="PS01280">
    <property type="entry name" value="GIDA_1"/>
    <property type="match status" value="1"/>
</dbReference>
<feature type="binding site" evidence="11">
    <location>
        <position position="125"/>
    </location>
    <ligand>
        <name>FAD</name>
        <dbReference type="ChEBI" id="CHEBI:57692"/>
    </ligand>
</feature>
<accession>A0A3B1DZU0</accession>
<name>A0A3B1DZU0_9GAMM</name>
<evidence type="ECO:0000256" key="7">
    <source>
        <dbReference type="ARBA" id="ARBA00022827"/>
    </source>
</evidence>
<dbReference type="PANTHER" id="PTHR11806:SF0">
    <property type="entry name" value="PROTEIN MTO1 HOMOLOG, MITOCHONDRIAL"/>
    <property type="match status" value="1"/>
</dbReference>
<dbReference type="STRING" id="1921549.GCA_900128825_00001"/>
<keyword evidence="8 11" id="KW-0520">NAD</keyword>
<evidence type="ECO:0000313" key="13">
    <source>
        <dbReference type="EMBL" id="VAX76185.1"/>
    </source>
</evidence>
<dbReference type="GO" id="GO:0002098">
    <property type="term" value="P:tRNA wobble uridine modification"/>
    <property type="evidence" value="ECO:0007669"/>
    <property type="project" value="InterPro"/>
</dbReference>
<dbReference type="SMART" id="SM01228">
    <property type="entry name" value="GIDA_assoc_3"/>
    <property type="match status" value="1"/>
</dbReference>
<dbReference type="InterPro" id="IPR044920">
    <property type="entry name" value="MnmG_C_subdom_sf"/>
</dbReference>
<sequence length="630" mass="71570">MVFYEKFDIIVIGAGHAGTEAASASSRMGQKTLLITQKISTIGRLSCNPAIGGLGKSQLVKEVDAMGGLMARATDYSGIQFRILNSKKGAAVQSTRAQTDRKLYQKTIQKFLNKQKNLKIIEAEVSSLIIKKEKVYGVRLLNKISFNSKTVILTAGTFLNGCMYIGPDVSFGGRRGDKTSLLLAEYLKHFSFRIGRLKTGTPPRLQLKTINLDILEKQWGDHPTPFFSFWSSTAKHPKQVPCYITYTNVNTHNCIKNNLNKSPLYSGLIKGVGPRYCPSIEDKVIRFSDKKRHQIFLEPEGLDSDVIYPNGISTSLPELVQKEIVHSIKGLEKAKIIHPGYAVEYDYFDPRDLKMTLESKIIKNLFLAGQINGTTGYEEAAAQGLIAGINSALLCQKKKFWFPKRNEAYIGVLIDDLCNKGTTEPYRMFTARAEYRLLLRENNADERLTEIAYKLGLINNQKWDIFSKKKKQFTVEHSRLKKIQISTKLFDSFCKKKKYSINLKNNCTAFDLLRKPEINYSFLMKFLDSYLPNNQPLLDQKIIEEIEVCSKYSGYIKRQNKEIEKNMRYENISLSRIDDYNSIYGLSNEVIAKLNYYRPESLGQASRISGITPVAISILLIFLKKKNINF</sequence>
<dbReference type="SUPFAM" id="SSF51905">
    <property type="entry name" value="FAD/NAD(P)-binding domain"/>
    <property type="match status" value="1"/>
</dbReference>
<keyword evidence="7 11" id="KW-0274">FAD</keyword>
<evidence type="ECO:0000256" key="11">
    <source>
        <dbReference type="HAMAP-Rule" id="MF_00129"/>
    </source>
</evidence>
<evidence type="ECO:0000256" key="6">
    <source>
        <dbReference type="ARBA" id="ARBA00022694"/>
    </source>
</evidence>
<feature type="binding site" evidence="11">
    <location>
        <begin position="13"/>
        <end position="18"/>
    </location>
    <ligand>
        <name>FAD</name>
        <dbReference type="ChEBI" id="CHEBI:57692"/>
    </ligand>
</feature>
<dbReference type="PANTHER" id="PTHR11806">
    <property type="entry name" value="GLUCOSE INHIBITED DIVISION PROTEIN A"/>
    <property type="match status" value="1"/>
</dbReference>
<dbReference type="PROSITE" id="PS01281">
    <property type="entry name" value="GIDA_2"/>
    <property type="match status" value="1"/>
</dbReference>
<reference evidence="14" key="1">
    <citation type="submission" date="2018-09" db="EMBL/GenBank/DDBJ databases">
        <authorList>
            <person name="Manzano-Marin A."/>
            <person name="Manzano-Marin A."/>
        </authorList>
    </citation>
    <scope>NUCLEOTIDE SEQUENCE [LARGE SCALE GENOMIC DNA]</scope>
    <source>
        <strain evidence="14">BuCistrobi</strain>
    </source>
</reference>
<evidence type="ECO:0000256" key="8">
    <source>
        <dbReference type="ARBA" id="ARBA00023027"/>
    </source>
</evidence>
<dbReference type="OrthoDB" id="9815560at2"/>
<comment type="function">
    <text evidence="2 11">NAD-binding protein involved in the addition of a carboxymethylaminomethyl (cmnm) group at the wobble position (U34) of certain tRNAs, forming tRNA-cmnm(5)s(2)U34.</text>
</comment>
<evidence type="ECO:0000256" key="3">
    <source>
        <dbReference type="ARBA" id="ARBA00007653"/>
    </source>
</evidence>
<comment type="subcellular location">
    <subcellularLocation>
        <location evidence="11">Cytoplasm</location>
    </subcellularLocation>
</comment>
<feature type="binding site" evidence="11">
    <location>
        <position position="370"/>
    </location>
    <ligand>
        <name>FAD</name>
        <dbReference type="ChEBI" id="CHEBI:57692"/>
    </ligand>
</feature>
<dbReference type="InterPro" id="IPR049312">
    <property type="entry name" value="GIDA_C_N"/>
</dbReference>
<comment type="subunit">
    <text evidence="9 11">Homodimer. Heterotetramer of two MnmE and two MnmG subunits.</text>
</comment>
<dbReference type="Gene3D" id="3.50.50.60">
    <property type="entry name" value="FAD/NAD(P)-binding domain"/>
    <property type="match status" value="2"/>
</dbReference>
<dbReference type="Gene3D" id="1.10.10.1800">
    <property type="entry name" value="tRNA uridine 5-carboxymethylaminomethyl modification enzyme MnmG/GidA"/>
    <property type="match status" value="1"/>
</dbReference>
<feature type="domain" description="tRNA uridine 5-carboxymethylaminomethyl modification enzyme C-terminal subdomain" evidence="12">
    <location>
        <begin position="550"/>
        <end position="621"/>
    </location>
</feature>
<evidence type="ECO:0000256" key="2">
    <source>
        <dbReference type="ARBA" id="ARBA00003717"/>
    </source>
</evidence>
<comment type="cofactor">
    <cofactor evidence="1 11">
        <name>FAD</name>
        <dbReference type="ChEBI" id="CHEBI:57692"/>
    </cofactor>
</comment>
<dbReference type="Proteomes" id="UP000271849">
    <property type="component" value="Chromosome"/>
</dbReference>
<dbReference type="Gene3D" id="1.10.150.570">
    <property type="entry name" value="GidA associated domain, C-terminal subdomain"/>
    <property type="match status" value="1"/>
</dbReference>
<dbReference type="InterPro" id="IPR036188">
    <property type="entry name" value="FAD/NAD-bd_sf"/>
</dbReference>
<dbReference type="InterPro" id="IPR004416">
    <property type="entry name" value="MnmG"/>
</dbReference>